<dbReference type="Pfam" id="PF00196">
    <property type="entry name" value="GerE"/>
    <property type="match status" value="1"/>
</dbReference>
<feature type="domain" description="HTH luxR-type" evidence="4">
    <location>
        <begin position="142"/>
        <end position="207"/>
    </location>
</feature>
<evidence type="ECO:0000313" key="6">
    <source>
        <dbReference type="EMBL" id="PSK91260.1"/>
    </source>
</evidence>
<dbReference type="SUPFAM" id="SSF52172">
    <property type="entry name" value="CheY-like"/>
    <property type="match status" value="1"/>
</dbReference>
<comment type="caution">
    <text evidence="6">The sequence shown here is derived from an EMBL/GenBank/DDBJ whole genome shotgun (WGS) entry which is preliminary data.</text>
</comment>
<dbReference type="CDD" id="cd17535">
    <property type="entry name" value="REC_NarL-like"/>
    <property type="match status" value="1"/>
</dbReference>
<dbReference type="SMART" id="SM00421">
    <property type="entry name" value="HTH_LUXR"/>
    <property type="match status" value="1"/>
</dbReference>
<sequence>MQSILIADDHEIVRFGLTIMLKEFFPVYTIDEAWDAESVIEQMRKKEYQLILLDLVMPNTDVSILLPYIKNIHPKVKILILSMNDETLYGLRSIHLGAHGYLKKDAPTNEIVKAIRTILAGKKYVSEELADNLLQHSLAGKSISPFERLSPREFQVAMYLIKDFTQKQISEILQVQYGTVNTLKQRVYDKLEIGERKELTELASIYGLQ</sequence>
<feature type="domain" description="Response regulatory" evidence="5">
    <location>
        <begin position="3"/>
        <end position="119"/>
    </location>
</feature>
<dbReference type="GO" id="GO:0006355">
    <property type="term" value="P:regulation of DNA-templated transcription"/>
    <property type="evidence" value="ECO:0007669"/>
    <property type="project" value="InterPro"/>
</dbReference>
<dbReference type="Pfam" id="PF00072">
    <property type="entry name" value="Response_reg"/>
    <property type="match status" value="1"/>
</dbReference>
<name>A0A2P8D207_9BACT</name>
<evidence type="ECO:0000256" key="2">
    <source>
        <dbReference type="ARBA" id="ARBA00023125"/>
    </source>
</evidence>
<dbReference type="GO" id="GO:0003677">
    <property type="term" value="F:DNA binding"/>
    <property type="evidence" value="ECO:0007669"/>
    <property type="project" value="UniProtKB-KW"/>
</dbReference>
<evidence type="ECO:0000256" key="3">
    <source>
        <dbReference type="PROSITE-ProRule" id="PRU00169"/>
    </source>
</evidence>
<dbReference type="Proteomes" id="UP000240572">
    <property type="component" value="Unassembled WGS sequence"/>
</dbReference>
<keyword evidence="1 3" id="KW-0597">Phosphoprotein</keyword>
<dbReference type="SUPFAM" id="SSF46894">
    <property type="entry name" value="C-terminal effector domain of the bipartite response regulators"/>
    <property type="match status" value="1"/>
</dbReference>
<dbReference type="InterPro" id="IPR000792">
    <property type="entry name" value="Tscrpt_reg_LuxR_C"/>
</dbReference>
<dbReference type="RefSeq" id="WP_106523857.1">
    <property type="nucleotide sequence ID" value="NZ_PYGD01000006.1"/>
</dbReference>
<evidence type="ECO:0000259" key="4">
    <source>
        <dbReference type="PROSITE" id="PS50043"/>
    </source>
</evidence>
<protein>
    <submittedName>
        <fullName evidence="6">LuxR family two component transcriptional regulator</fullName>
    </submittedName>
</protein>
<dbReference type="PROSITE" id="PS50043">
    <property type="entry name" value="HTH_LUXR_2"/>
    <property type="match status" value="1"/>
</dbReference>
<keyword evidence="7" id="KW-1185">Reference proteome</keyword>
<dbReference type="PANTHER" id="PTHR45566">
    <property type="entry name" value="HTH-TYPE TRANSCRIPTIONAL REGULATOR YHJB-RELATED"/>
    <property type="match status" value="1"/>
</dbReference>
<accession>A0A2P8D207</accession>
<dbReference type="InterPro" id="IPR016032">
    <property type="entry name" value="Sig_transdc_resp-reg_C-effctor"/>
</dbReference>
<evidence type="ECO:0000259" key="5">
    <source>
        <dbReference type="PROSITE" id="PS50110"/>
    </source>
</evidence>
<dbReference type="InterPro" id="IPR011006">
    <property type="entry name" value="CheY-like_superfamily"/>
</dbReference>
<reference evidence="6 7" key="1">
    <citation type="submission" date="2018-03" db="EMBL/GenBank/DDBJ databases">
        <title>Genomic Encyclopedia of Type Strains, Phase III (KMG-III): the genomes of soil and plant-associated and newly described type strains.</title>
        <authorList>
            <person name="Whitman W."/>
        </authorList>
    </citation>
    <scope>NUCLEOTIDE SEQUENCE [LARGE SCALE GENOMIC DNA]</scope>
    <source>
        <strain evidence="6 7">CGMCC 1.12700</strain>
    </source>
</reference>
<dbReference type="PROSITE" id="PS50110">
    <property type="entry name" value="RESPONSE_REGULATORY"/>
    <property type="match status" value="1"/>
</dbReference>
<keyword evidence="2" id="KW-0238">DNA-binding</keyword>
<dbReference type="InterPro" id="IPR058245">
    <property type="entry name" value="NreC/VraR/RcsB-like_REC"/>
</dbReference>
<proteinExistence type="predicted"/>
<dbReference type="InterPro" id="IPR051015">
    <property type="entry name" value="EvgA-like"/>
</dbReference>
<dbReference type="OrthoDB" id="1013073at2"/>
<organism evidence="6 7">
    <name type="scientific">Taibaiella chishuiensis</name>
    <dbReference type="NCBI Taxonomy" id="1434707"/>
    <lineage>
        <taxon>Bacteria</taxon>
        <taxon>Pseudomonadati</taxon>
        <taxon>Bacteroidota</taxon>
        <taxon>Chitinophagia</taxon>
        <taxon>Chitinophagales</taxon>
        <taxon>Chitinophagaceae</taxon>
        <taxon>Taibaiella</taxon>
    </lineage>
</organism>
<evidence type="ECO:0000256" key="1">
    <source>
        <dbReference type="ARBA" id="ARBA00022553"/>
    </source>
</evidence>
<dbReference type="SMART" id="SM00448">
    <property type="entry name" value="REC"/>
    <property type="match status" value="1"/>
</dbReference>
<feature type="modified residue" description="4-aspartylphosphate" evidence="3">
    <location>
        <position position="54"/>
    </location>
</feature>
<dbReference type="EMBL" id="PYGD01000006">
    <property type="protein sequence ID" value="PSK91260.1"/>
    <property type="molecule type" value="Genomic_DNA"/>
</dbReference>
<dbReference type="PANTHER" id="PTHR45566:SF2">
    <property type="entry name" value="NARL SUBFAMILY"/>
    <property type="match status" value="1"/>
</dbReference>
<evidence type="ECO:0000313" key="7">
    <source>
        <dbReference type="Proteomes" id="UP000240572"/>
    </source>
</evidence>
<dbReference type="GO" id="GO:0000160">
    <property type="term" value="P:phosphorelay signal transduction system"/>
    <property type="evidence" value="ECO:0007669"/>
    <property type="project" value="InterPro"/>
</dbReference>
<gene>
    <name evidence="6" type="ORF">B0I18_106272</name>
</gene>
<dbReference type="InterPro" id="IPR001789">
    <property type="entry name" value="Sig_transdc_resp-reg_receiver"/>
</dbReference>
<dbReference type="AlphaFoldDB" id="A0A2P8D207"/>
<dbReference type="Gene3D" id="3.40.50.2300">
    <property type="match status" value="1"/>
</dbReference>